<name>A0ACB6S8C9_9PLEO</name>
<keyword evidence="2" id="KW-1185">Reference proteome</keyword>
<evidence type="ECO:0000313" key="2">
    <source>
        <dbReference type="Proteomes" id="UP000799754"/>
    </source>
</evidence>
<protein>
    <submittedName>
        <fullName evidence="1">Uncharacterized protein</fullName>
    </submittedName>
</protein>
<sequence>LIGDNFDALLHMWPKHGAERKQVEEVMKQGLARYRRKAVAGVGFWAAKVRRS</sequence>
<reference evidence="1" key="1">
    <citation type="journal article" date="2020" name="Stud. Mycol.">
        <title>101 Dothideomycetes genomes: a test case for predicting lifestyles and emergence of pathogens.</title>
        <authorList>
            <person name="Haridas S."/>
            <person name="Albert R."/>
            <person name="Binder M."/>
            <person name="Bloem J."/>
            <person name="Labutti K."/>
            <person name="Salamov A."/>
            <person name="Andreopoulos B."/>
            <person name="Baker S."/>
            <person name="Barry K."/>
            <person name="Bills G."/>
            <person name="Bluhm B."/>
            <person name="Cannon C."/>
            <person name="Castanera R."/>
            <person name="Culley D."/>
            <person name="Daum C."/>
            <person name="Ezra D."/>
            <person name="Gonzalez J."/>
            <person name="Henrissat B."/>
            <person name="Kuo A."/>
            <person name="Liang C."/>
            <person name="Lipzen A."/>
            <person name="Lutzoni F."/>
            <person name="Magnuson J."/>
            <person name="Mondo S."/>
            <person name="Nolan M."/>
            <person name="Ohm R."/>
            <person name="Pangilinan J."/>
            <person name="Park H.-J."/>
            <person name="Ramirez L."/>
            <person name="Alfaro M."/>
            <person name="Sun H."/>
            <person name="Tritt A."/>
            <person name="Yoshinaga Y."/>
            <person name="Zwiers L.-H."/>
            <person name="Turgeon B."/>
            <person name="Goodwin S."/>
            <person name="Spatafora J."/>
            <person name="Crous P."/>
            <person name="Grigoriev I."/>
        </authorList>
    </citation>
    <scope>NUCLEOTIDE SEQUENCE</scope>
    <source>
        <strain evidence="1">CBS 525.71</strain>
    </source>
</reference>
<dbReference type="Proteomes" id="UP000799754">
    <property type="component" value="Unassembled WGS sequence"/>
</dbReference>
<organism evidence="1 2">
    <name type="scientific">Macroventuria anomochaeta</name>
    <dbReference type="NCBI Taxonomy" id="301207"/>
    <lineage>
        <taxon>Eukaryota</taxon>
        <taxon>Fungi</taxon>
        <taxon>Dikarya</taxon>
        <taxon>Ascomycota</taxon>
        <taxon>Pezizomycotina</taxon>
        <taxon>Dothideomycetes</taxon>
        <taxon>Pleosporomycetidae</taxon>
        <taxon>Pleosporales</taxon>
        <taxon>Pleosporineae</taxon>
        <taxon>Didymellaceae</taxon>
        <taxon>Macroventuria</taxon>
    </lineage>
</organism>
<comment type="caution">
    <text evidence="1">The sequence shown here is derived from an EMBL/GenBank/DDBJ whole genome shotgun (WGS) entry which is preliminary data.</text>
</comment>
<accession>A0ACB6S8C9</accession>
<dbReference type="EMBL" id="MU006707">
    <property type="protein sequence ID" value="KAF2630525.1"/>
    <property type="molecule type" value="Genomic_DNA"/>
</dbReference>
<evidence type="ECO:0000313" key="1">
    <source>
        <dbReference type="EMBL" id="KAF2630525.1"/>
    </source>
</evidence>
<feature type="non-terminal residue" evidence="1">
    <location>
        <position position="1"/>
    </location>
</feature>
<proteinExistence type="predicted"/>
<gene>
    <name evidence="1" type="ORF">BU25DRAFT_335545</name>
</gene>